<dbReference type="Proteomes" id="UP001172155">
    <property type="component" value="Unassembled WGS sequence"/>
</dbReference>
<comment type="caution">
    <text evidence="3">The sequence shown here is derived from an EMBL/GenBank/DDBJ whole genome shotgun (WGS) entry which is preliminary data.</text>
</comment>
<dbReference type="AlphaFoldDB" id="A0AA40ENQ2"/>
<feature type="region of interest" description="Disordered" evidence="1">
    <location>
        <begin position="243"/>
        <end position="268"/>
    </location>
</feature>
<evidence type="ECO:0000313" key="3">
    <source>
        <dbReference type="EMBL" id="KAK0742674.1"/>
    </source>
</evidence>
<keyword evidence="2" id="KW-1133">Transmembrane helix</keyword>
<protein>
    <submittedName>
        <fullName evidence="3">Uncharacterized protein</fullName>
    </submittedName>
</protein>
<reference evidence="3" key="1">
    <citation type="submission" date="2023-06" db="EMBL/GenBank/DDBJ databases">
        <title>Genome-scale phylogeny and comparative genomics of the fungal order Sordariales.</title>
        <authorList>
            <consortium name="Lawrence Berkeley National Laboratory"/>
            <person name="Hensen N."/>
            <person name="Bonometti L."/>
            <person name="Westerberg I."/>
            <person name="Brannstrom I.O."/>
            <person name="Guillou S."/>
            <person name="Cros-Aarteil S."/>
            <person name="Calhoun S."/>
            <person name="Haridas S."/>
            <person name="Kuo A."/>
            <person name="Mondo S."/>
            <person name="Pangilinan J."/>
            <person name="Riley R."/>
            <person name="LaButti K."/>
            <person name="Andreopoulos B."/>
            <person name="Lipzen A."/>
            <person name="Chen C."/>
            <person name="Yanf M."/>
            <person name="Daum C."/>
            <person name="Ng V."/>
            <person name="Clum A."/>
            <person name="Steindorff A."/>
            <person name="Ohm R."/>
            <person name="Martin F."/>
            <person name="Silar P."/>
            <person name="Natvig D."/>
            <person name="Lalanne C."/>
            <person name="Gautier V."/>
            <person name="Ament-velasquez S.L."/>
            <person name="Kruys A."/>
            <person name="Hutchinson M.I."/>
            <person name="Powell A.J."/>
            <person name="Barry K."/>
            <person name="Miller A.N."/>
            <person name="Grigoriev I.V."/>
            <person name="Debuchy R."/>
            <person name="Gladieux P."/>
            <person name="Thoren M.H."/>
            <person name="Johannesson H."/>
        </authorList>
    </citation>
    <scope>NUCLEOTIDE SEQUENCE</scope>
    <source>
        <strain evidence="3">SMH3187-1</strain>
    </source>
</reference>
<proteinExistence type="predicted"/>
<keyword evidence="4" id="KW-1185">Reference proteome</keyword>
<name>A0AA40ENQ2_9PEZI</name>
<organism evidence="3 4">
    <name type="scientific">Schizothecium vesticola</name>
    <dbReference type="NCBI Taxonomy" id="314040"/>
    <lineage>
        <taxon>Eukaryota</taxon>
        <taxon>Fungi</taxon>
        <taxon>Dikarya</taxon>
        <taxon>Ascomycota</taxon>
        <taxon>Pezizomycotina</taxon>
        <taxon>Sordariomycetes</taxon>
        <taxon>Sordariomycetidae</taxon>
        <taxon>Sordariales</taxon>
        <taxon>Schizotheciaceae</taxon>
        <taxon>Schizothecium</taxon>
    </lineage>
</organism>
<evidence type="ECO:0000256" key="2">
    <source>
        <dbReference type="SAM" id="Phobius"/>
    </source>
</evidence>
<gene>
    <name evidence="3" type="ORF">B0T18DRAFT_168407</name>
</gene>
<evidence type="ECO:0000313" key="4">
    <source>
        <dbReference type="Proteomes" id="UP001172155"/>
    </source>
</evidence>
<dbReference type="EMBL" id="JAUKUD010000005">
    <property type="protein sequence ID" value="KAK0742674.1"/>
    <property type="molecule type" value="Genomic_DNA"/>
</dbReference>
<keyword evidence="2" id="KW-0812">Transmembrane</keyword>
<sequence length="461" mass="52277">MDLQSSASDVPEDDILSIIFGIPHGHKQLKNYRTWARAYLDWYRREISDRNGHGDIRYLIGRLRRFPMKTRKEFQADLIRDCEKQSAPMLTPGQGEVPSPPVDSVAIPPTLARILCEPGNNPEKYIAAAVRVMLALELNLWGAPRGVIPWREDYSLQNLVKDIFKTGIPEDGMPSMPIKKNKLRARYLCDYAKVKLVWTSNLAEHLVFQTGDVAEMNDANKVLKIFKYPSFLEAAFGGRKSEELSPSLSGQPLAHEGEKLGNEKARPELTEVSMLEGPEGLKSGQEKATSEEKLVMEGGYYNPDFLWETLMTYRLLFPFQDQKWLEAIIRRSKGSQTGPTDLRLSWPAKMPIPWERREYGLPLRSCAELFKRYPLWAVRLQILYEEADDPTPVTSMGMWLDRHTASRHAFGITIFAFSVTILFGVLSLAVGGAQIWIAFCTWHPSDRGICWTAPTDGTSGR</sequence>
<keyword evidence="2" id="KW-0472">Membrane</keyword>
<feature type="transmembrane region" description="Helical" evidence="2">
    <location>
        <begin position="410"/>
        <end position="439"/>
    </location>
</feature>
<accession>A0AA40ENQ2</accession>
<feature type="compositionally biased region" description="Basic and acidic residues" evidence="1">
    <location>
        <begin position="255"/>
        <end position="268"/>
    </location>
</feature>
<evidence type="ECO:0000256" key="1">
    <source>
        <dbReference type="SAM" id="MobiDB-lite"/>
    </source>
</evidence>